<sequence length="624" mass="70649">MASGSGPPPPLGSQGMVPQPVVQQPVAQQPAAQQPPNSATSAPDADAAYVPLGLAPTLHPKYYGDIPEAEDYGVFSSGYEKDKFLCSEFWFLEHMKGQPSWQLGPINRSLQFSTRGFVPGGHIYSLDGEAHIHNLIYETERIQVDESTWFPFFKKSRWYGSAEADWAFGGGPWTVDNPRRQTYNTMLFGKLGYWTQAAFLHAFLFVRERTDTDITLTALDRNNPTWDEPFVDFGASAELGYASYNATDFIPIGLHLATWPFPTLSQGMSALGAKAEGHPEFAQGAENRLIAIPAIWFSRILSEEFWQDKMIRKSDNNFHLIDHFSSRVHHKPNIPIWEYRAAPVIERQRELEEQQLRKELNEGMVDMITHWVHNENRALLVSNSAGNLLSIPAVETTLTRDGVVWKEARAGWYDDLKATSERLGEVWFFSHRLLTAVTFKDSTYQEYTGYLKSNPVRGIWHAVGLLMCAAIPIRTFDMTKNTPTLELAIDIHSSDAAPTKVTKQIKRPLEWGTKDSAPASIFSDPLMRPGQTFTYGSFTQFDYLDLVVKLIRFWAQDGQPIPTPWLLEIQRVESGLRAKLLTNFNSPHLSALNWWADEAWDLAIPEFGTAMSRWNQTTQQWESV</sequence>
<dbReference type="EMBL" id="JAPDGR010002200">
    <property type="protein sequence ID" value="KAJ2977123.1"/>
    <property type="molecule type" value="Genomic_DNA"/>
</dbReference>
<reference evidence="1" key="1">
    <citation type="submission" date="2022-10" db="EMBL/GenBank/DDBJ databases">
        <title>Genome Sequence of Xylaria curta.</title>
        <authorList>
            <person name="Buettner E."/>
        </authorList>
    </citation>
    <scope>NUCLEOTIDE SEQUENCE</scope>
    <source>
        <strain evidence="1">Babe10</strain>
    </source>
</reference>
<evidence type="ECO:0000313" key="1">
    <source>
        <dbReference type="EMBL" id="KAJ2977123.1"/>
    </source>
</evidence>
<accession>A0ACC1NE90</accession>
<proteinExistence type="predicted"/>
<dbReference type="Proteomes" id="UP001143856">
    <property type="component" value="Unassembled WGS sequence"/>
</dbReference>
<name>A0ACC1NE90_9PEZI</name>
<comment type="caution">
    <text evidence="1">The sequence shown here is derived from an EMBL/GenBank/DDBJ whole genome shotgun (WGS) entry which is preliminary data.</text>
</comment>
<gene>
    <name evidence="1" type="ORF">NUW58_g7906</name>
</gene>
<evidence type="ECO:0000313" key="2">
    <source>
        <dbReference type="Proteomes" id="UP001143856"/>
    </source>
</evidence>
<keyword evidence="2" id="KW-1185">Reference proteome</keyword>
<organism evidence="1 2">
    <name type="scientific">Xylaria curta</name>
    <dbReference type="NCBI Taxonomy" id="42375"/>
    <lineage>
        <taxon>Eukaryota</taxon>
        <taxon>Fungi</taxon>
        <taxon>Dikarya</taxon>
        <taxon>Ascomycota</taxon>
        <taxon>Pezizomycotina</taxon>
        <taxon>Sordariomycetes</taxon>
        <taxon>Xylariomycetidae</taxon>
        <taxon>Xylariales</taxon>
        <taxon>Xylariaceae</taxon>
        <taxon>Xylaria</taxon>
    </lineage>
</organism>
<protein>
    <submittedName>
        <fullName evidence="1">Uncharacterized protein</fullName>
    </submittedName>
</protein>